<dbReference type="SUPFAM" id="SSF50249">
    <property type="entry name" value="Nucleic acid-binding proteins"/>
    <property type="match status" value="1"/>
</dbReference>
<dbReference type="Proteomes" id="UP000033202">
    <property type="component" value="Unassembled WGS sequence"/>
</dbReference>
<dbReference type="EMBL" id="BBWU01000019">
    <property type="protein sequence ID" value="GAO38792.1"/>
    <property type="molecule type" value="Genomic_DNA"/>
</dbReference>
<dbReference type="InterPro" id="IPR012340">
    <property type="entry name" value="NA-bd_OB-fold"/>
</dbReference>
<keyword evidence="1" id="KW-0808">Transferase</keyword>
<accession>A0A0E9MLW4</accession>
<evidence type="ECO:0008006" key="6">
    <source>
        <dbReference type="Google" id="ProtNLM"/>
    </source>
</evidence>
<keyword evidence="5" id="KW-1185">Reference proteome</keyword>
<dbReference type="InterPro" id="IPR016039">
    <property type="entry name" value="Thiolase-like"/>
</dbReference>
<dbReference type="STRING" id="1219043.SCH01S_19_00960"/>
<evidence type="ECO:0000313" key="5">
    <source>
        <dbReference type="Proteomes" id="UP000033202"/>
    </source>
</evidence>
<sequence>MQRSAIFAANRWFAPGLGGLAKGERAVANWDEDSITMAVEAARECLTGFDRSRVLGVTVASTTLPFADRLNAGVVKEALNLPDETAASDVTGSLRAATSALIQALDGSRTCLIAAADLRKARAASEGELAYGDAAAAIFVGPGELVARVLHVHSSTVDFVDHFRQSGEPYAYGWEARWIRDEGYTKLLGGAIAAALKGAGLSGDAIRHAAIPVTAKGVAEALAKRAGIAAEAVLDPMGATVGDSGAAHPVLLLCAALERTRPGDRILVAGFGQGADVLILEATDALARLAARKGVAGHLADRQEDANYMRFLFHRGVLDVERGMRAEMDQKQPGTTLYRNRKAVLGLVGGRDVKTGTVQFPKSEIGVNPNDRSTGPMEDYPLADKRARIVTYTADALTYSPDPPTYYGTIDFEDGGRMVAEFAEVAPEDVEVGAEMRMVFRIKAEDEARHFTKYFWKAVPVRGDSHA</sequence>
<dbReference type="AlphaFoldDB" id="A0A0E9MLW4"/>
<proteinExistence type="predicted"/>
<name>A0A0E9MLW4_9SPHN</name>
<reference evidence="4 5" key="1">
    <citation type="submission" date="2015-04" db="EMBL/GenBank/DDBJ databases">
        <title>Whole genome shotgun sequence of Sphingomonas changbaiensis NBRC 104936.</title>
        <authorList>
            <person name="Katano-Makiyama Y."/>
            <person name="Hosoyama A."/>
            <person name="Hashimoto M."/>
            <person name="Noguchi M."/>
            <person name="Tsuchikane K."/>
            <person name="Ohji S."/>
            <person name="Yamazoe A."/>
            <person name="Ichikawa N."/>
            <person name="Kimura A."/>
            <person name="Fujita N."/>
        </authorList>
    </citation>
    <scope>NUCLEOTIDE SEQUENCE [LARGE SCALE GENOMIC DNA]</scope>
    <source>
        <strain evidence="4 5">NBRC 104936</strain>
    </source>
</reference>
<feature type="domain" description="Beta-ketoacyl-[acyl-carrier-protein] synthase III C-terminal" evidence="3">
    <location>
        <begin position="197"/>
        <end position="275"/>
    </location>
</feature>
<organism evidence="4 5">
    <name type="scientific">Sphingomonas changbaiensis NBRC 104936</name>
    <dbReference type="NCBI Taxonomy" id="1219043"/>
    <lineage>
        <taxon>Bacteria</taxon>
        <taxon>Pseudomonadati</taxon>
        <taxon>Pseudomonadota</taxon>
        <taxon>Alphaproteobacteria</taxon>
        <taxon>Sphingomonadales</taxon>
        <taxon>Sphingomonadaceae</taxon>
        <taxon>Sphingomonas</taxon>
    </lineage>
</organism>
<protein>
    <recommendedName>
        <fullName evidence="6">DUF35 domain-containing protein</fullName>
    </recommendedName>
</protein>
<dbReference type="SUPFAM" id="SSF53901">
    <property type="entry name" value="Thiolase-like"/>
    <property type="match status" value="2"/>
</dbReference>
<evidence type="ECO:0000259" key="3">
    <source>
        <dbReference type="Pfam" id="PF08541"/>
    </source>
</evidence>
<evidence type="ECO:0000259" key="2">
    <source>
        <dbReference type="Pfam" id="PF01796"/>
    </source>
</evidence>
<dbReference type="Gene3D" id="3.40.47.10">
    <property type="match status" value="2"/>
</dbReference>
<evidence type="ECO:0000313" key="4">
    <source>
        <dbReference type="EMBL" id="GAO38792.1"/>
    </source>
</evidence>
<dbReference type="GO" id="GO:0016746">
    <property type="term" value="F:acyltransferase activity"/>
    <property type="evidence" value="ECO:0007669"/>
    <property type="project" value="UniProtKB-KW"/>
</dbReference>
<gene>
    <name evidence="4" type="ORF">SCH01S_19_00960</name>
</gene>
<dbReference type="Pfam" id="PF01796">
    <property type="entry name" value="OB_ChsH2_C"/>
    <property type="match status" value="1"/>
</dbReference>
<dbReference type="InterPro" id="IPR013747">
    <property type="entry name" value="ACP_syn_III_C"/>
</dbReference>
<comment type="caution">
    <text evidence="4">The sequence shown here is derived from an EMBL/GenBank/DDBJ whole genome shotgun (WGS) entry which is preliminary data.</text>
</comment>
<feature type="domain" description="ChsH2 C-terminal OB-fold" evidence="2">
    <location>
        <begin position="384"/>
        <end position="441"/>
    </location>
</feature>
<dbReference type="Pfam" id="PF08541">
    <property type="entry name" value="ACP_syn_III_C"/>
    <property type="match status" value="1"/>
</dbReference>
<dbReference type="InterPro" id="IPR002878">
    <property type="entry name" value="ChsH2_C"/>
</dbReference>
<evidence type="ECO:0000256" key="1">
    <source>
        <dbReference type="ARBA" id="ARBA00022679"/>
    </source>
</evidence>